<organism evidence="5 6">
    <name type="scientific">Mycolicibacterium flavescens</name>
    <name type="common">Mycobacterium flavescens</name>
    <dbReference type="NCBI Taxonomy" id="1776"/>
    <lineage>
        <taxon>Bacteria</taxon>
        <taxon>Bacillati</taxon>
        <taxon>Actinomycetota</taxon>
        <taxon>Actinomycetes</taxon>
        <taxon>Mycobacteriales</taxon>
        <taxon>Mycobacteriaceae</taxon>
        <taxon>Mycolicibacterium</taxon>
    </lineage>
</organism>
<reference evidence="6" key="1">
    <citation type="submission" date="2016-09" db="EMBL/GenBank/DDBJ databases">
        <authorList>
            <person name="Greninger A.L."/>
            <person name="Jerome K.R."/>
            <person name="Mcnair B."/>
            <person name="Wallis C."/>
            <person name="Fang F."/>
        </authorList>
    </citation>
    <scope>NUCLEOTIDE SEQUENCE [LARGE SCALE GENOMIC DNA]</scope>
    <source>
        <strain evidence="6">M6</strain>
    </source>
</reference>
<dbReference type="PRINTS" id="PR00038">
    <property type="entry name" value="HTHLUXR"/>
</dbReference>
<dbReference type="GO" id="GO:0003677">
    <property type="term" value="F:DNA binding"/>
    <property type="evidence" value="ECO:0007669"/>
    <property type="project" value="UniProtKB-KW"/>
</dbReference>
<dbReference type="InterPro" id="IPR016032">
    <property type="entry name" value="Sig_transdc_resp-reg_C-effctor"/>
</dbReference>
<dbReference type="STRING" id="1776.BHQ18_10440"/>
<dbReference type="SUPFAM" id="SSF55781">
    <property type="entry name" value="GAF domain-like"/>
    <property type="match status" value="1"/>
</dbReference>
<evidence type="ECO:0000256" key="2">
    <source>
        <dbReference type="ARBA" id="ARBA00023125"/>
    </source>
</evidence>
<evidence type="ECO:0000313" key="5">
    <source>
        <dbReference type="EMBL" id="ODQ90454.1"/>
    </source>
</evidence>
<sequence>MTVPALAAPLRPRDSDALRCELRQLAVLGGPPVLFGGVVDGDALMLTEFVGTRTGLLRGLVVRPHSGLGGASMVAGRPLAVSDYRSASTITHDYDTPVLSEGIKSVLAVPVLVDGMARAVLYGAYRSGAPVSGQAADLLVSSARRLGEELRIRDEVDRRVRLREARLATTAGTESVREVHAELRRMAAAADSELRAKLHRLADRLCSDGEHAEAPTLTPRELDVLAQVALGCTNTEAAERLSLKPETVKSYLRSAATKLGTHTRYEAVSRARRRGLIP</sequence>
<accession>A0A1E3RKR7</accession>
<dbReference type="AlphaFoldDB" id="A0A1E3RKR7"/>
<dbReference type="SMART" id="SM00421">
    <property type="entry name" value="HTH_LUXR"/>
    <property type="match status" value="1"/>
</dbReference>
<evidence type="ECO:0000259" key="4">
    <source>
        <dbReference type="PROSITE" id="PS50043"/>
    </source>
</evidence>
<dbReference type="EMBL" id="MIHA01000006">
    <property type="protein sequence ID" value="ODQ90454.1"/>
    <property type="molecule type" value="Genomic_DNA"/>
</dbReference>
<proteinExistence type="predicted"/>
<dbReference type="PANTHER" id="PTHR44688">
    <property type="entry name" value="DNA-BINDING TRANSCRIPTIONAL ACTIVATOR DEVR_DOSR"/>
    <property type="match status" value="1"/>
</dbReference>
<keyword evidence="1" id="KW-0805">Transcription regulation</keyword>
<dbReference type="Gene3D" id="1.10.10.10">
    <property type="entry name" value="Winged helix-like DNA-binding domain superfamily/Winged helix DNA-binding domain"/>
    <property type="match status" value="1"/>
</dbReference>
<dbReference type="CDD" id="cd06170">
    <property type="entry name" value="LuxR_C_like"/>
    <property type="match status" value="1"/>
</dbReference>
<dbReference type="InterPro" id="IPR000792">
    <property type="entry name" value="Tscrpt_reg_LuxR_C"/>
</dbReference>
<protein>
    <submittedName>
        <fullName evidence="5">Helix-turn-helix transcriptional regulator</fullName>
    </submittedName>
</protein>
<dbReference type="RefSeq" id="WP_069413517.1">
    <property type="nucleotide sequence ID" value="NZ_JACKUL010000014.1"/>
</dbReference>
<dbReference type="InterPro" id="IPR036388">
    <property type="entry name" value="WH-like_DNA-bd_sf"/>
</dbReference>
<dbReference type="Gene3D" id="3.30.450.40">
    <property type="match status" value="1"/>
</dbReference>
<keyword evidence="2" id="KW-0238">DNA-binding</keyword>
<keyword evidence="3" id="KW-0804">Transcription</keyword>
<evidence type="ECO:0000313" key="6">
    <source>
        <dbReference type="Proteomes" id="UP000094053"/>
    </source>
</evidence>
<name>A0A1E3RKR7_MYCFV</name>
<dbReference type="Proteomes" id="UP000094053">
    <property type="component" value="Unassembled WGS sequence"/>
</dbReference>
<dbReference type="OrthoDB" id="4069167at2"/>
<evidence type="ECO:0000256" key="3">
    <source>
        <dbReference type="ARBA" id="ARBA00023163"/>
    </source>
</evidence>
<dbReference type="InterPro" id="IPR029016">
    <property type="entry name" value="GAF-like_dom_sf"/>
</dbReference>
<dbReference type="PANTHER" id="PTHR44688:SF16">
    <property type="entry name" value="DNA-BINDING TRANSCRIPTIONAL ACTIVATOR DEVR_DOSR"/>
    <property type="match status" value="1"/>
</dbReference>
<feature type="domain" description="HTH luxR-type" evidence="4">
    <location>
        <begin position="210"/>
        <end position="275"/>
    </location>
</feature>
<evidence type="ECO:0000256" key="1">
    <source>
        <dbReference type="ARBA" id="ARBA00023015"/>
    </source>
</evidence>
<dbReference type="GO" id="GO:0006355">
    <property type="term" value="P:regulation of DNA-templated transcription"/>
    <property type="evidence" value="ECO:0007669"/>
    <property type="project" value="InterPro"/>
</dbReference>
<dbReference type="SUPFAM" id="SSF46894">
    <property type="entry name" value="C-terminal effector domain of the bipartite response regulators"/>
    <property type="match status" value="1"/>
</dbReference>
<dbReference type="PROSITE" id="PS50043">
    <property type="entry name" value="HTH_LUXR_2"/>
    <property type="match status" value="1"/>
</dbReference>
<dbReference type="Pfam" id="PF00196">
    <property type="entry name" value="GerE"/>
    <property type="match status" value="1"/>
</dbReference>
<keyword evidence="6" id="KW-1185">Reference proteome</keyword>
<comment type="caution">
    <text evidence="5">The sequence shown here is derived from an EMBL/GenBank/DDBJ whole genome shotgun (WGS) entry which is preliminary data.</text>
</comment>
<gene>
    <name evidence="5" type="ORF">BHQ18_10440</name>
</gene>